<dbReference type="SUPFAM" id="SSF109604">
    <property type="entry name" value="HD-domain/PDEase-like"/>
    <property type="match status" value="1"/>
</dbReference>
<name>A0A1F8C3I5_9BACT</name>
<reference evidence="1 2" key="1">
    <citation type="journal article" date="2016" name="Nat. Commun.">
        <title>Thousands of microbial genomes shed light on interconnected biogeochemical processes in an aquifer system.</title>
        <authorList>
            <person name="Anantharaman K."/>
            <person name="Brown C.T."/>
            <person name="Hug L.A."/>
            <person name="Sharon I."/>
            <person name="Castelle C.J."/>
            <person name="Probst A.J."/>
            <person name="Thomas B.C."/>
            <person name="Singh A."/>
            <person name="Wilkins M.J."/>
            <person name="Karaoz U."/>
            <person name="Brodie E.L."/>
            <person name="Williams K.H."/>
            <person name="Hubbard S.S."/>
            <person name="Banfield J.F."/>
        </authorList>
    </citation>
    <scope>NUCLEOTIDE SEQUENCE [LARGE SCALE GENOMIC DNA]</scope>
</reference>
<comment type="caution">
    <text evidence="1">The sequence shown here is derived from an EMBL/GenBank/DDBJ whole genome shotgun (WGS) entry which is preliminary data.</text>
</comment>
<evidence type="ECO:0000313" key="2">
    <source>
        <dbReference type="Proteomes" id="UP000178429"/>
    </source>
</evidence>
<proteinExistence type="predicted"/>
<evidence type="ECO:0000313" key="1">
    <source>
        <dbReference type="EMBL" id="OGM70208.1"/>
    </source>
</evidence>
<dbReference type="Gene3D" id="1.10.3210.10">
    <property type="entry name" value="Hypothetical protein af1432"/>
    <property type="match status" value="1"/>
</dbReference>
<accession>A0A1F8C3I5</accession>
<dbReference type="AlphaFoldDB" id="A0A1F8C3I5"/>
<protein>
    <recommendedName>
        <fullName evidence="3">HD domain-containing protein</fullName>
    </recommendedName>
</protein>
<dbReference type="EMBL" id="MGHL01000006">
    <property type="protein sequence ID" value="OGM70208.1"/>
    <property type="molecule type" value="Genomic_DNA"/>
</dbReference>
<sequence>MKNLIKKVEKLALEEIKKYHSPNLTQFEISNHFGQVLAKKYKVDKDIVFLGTCLMDLKIGQAIKENRLQDHIRMSAEAAQKFLTREKVEQKIINTIIHCVEAHHGTIKYQSKEAEVVANADCYRFLTFRGVIAFITMVGKREINLDEIIDFVDQKAEEKWHIVSLPGVKKELGPNYKAIKKFVKGAGVVK</sequence>
<organism evidence="1 2">
    <name type="scientific">Candidatus Woesebacteria bacterium RIFCSPLOWO2_01_FULL_44_14</name>
    <dbReference type="NCBI Taxonomy" id="1802525"/>
    <lineage>
        <taxon>Bacteria</taxon>
        <taxon>Candidatus Woeseibacteriota</taxon>
    </lineage>
</organism>
<dbReference type="Proteomes" id="UP000178429">
    <property type="component" value="Unassembled WGS sequence"/>
</dbReference>
<evidence type="ECO:0008006" key="3">
    <source>
        <dbReference type="Google" id="ProtNLM"/>
    </source>
</evidence>
<gene>
    <name evidence="1" type="ORF">A2975_04000</name>
</gene>